<proteinExistence type="predicted"/>
<gene>
    <name evidence="3" type="ORF">GCM10025770_16410</name>
</gene>
<dbReference type="SUPFAM" id="SSF53448">
    <property type="entry name" value="Nucleotide-diphospho-sugar transferases"/>
    <property type="match status" value="1"/>
</dbReference>
<dbReference type="CDD" id="cd04186">
    <property type="entry name" value="GT_2_like_c"/>
    <property type="match status" value="1"/>
</dbReference>
<dbReference type="InterPro" id="IPR029044">
    <property type="entry name" value="Nucleotide-diphossugar_trans"/>
</dbReference>
<keyword evidence="1" id="KW-1133">Transmembrane helix</keyword>
<protein>
    <submittedName>
        <fullName evidence="3">Glycosyltransferase family 2 protein</fullName>
    </submittedName>
</protein>
<reference evidence="4" key="1">
    <citation type="journal article" date="2019" name="Int. J. Syst. Evol. Microbiol.">
        <title>The Global Catalogue of Microorganisms (GCM) 10K type strain sequencing project: providing services to taxonomists for standard genome sequencing and annotation.</title>
        <authorList>
            <consortium name="The Broad Institute Genomics Platform"/>
            <consortium name="The Broad Institute Genome Sequencing Center for Infectious Disease"/>
            <person name="Wu L."/>
            <person name="Ma J."/>
        </authorList>
    </citation>
    <scope>NUCLEOTIDE SEQUENCE [LARGE SCALE GENOMIC DNA]</scope>
    <source>
        <strain evidence="4">JCM 18715</strain>
    </source>
</reference>
<feature type="transmembrane region" description="Helical" evidence="1">
    <location>
        <begin position="270"/>
        <end position="292"/>
    </location>
</feature>
<evidence type="ECO:0000256" key="1">
    <source>
        <dbReference type="SAM" id="Phobius"/>
    </source>
</evidence>
<dbReference type="InterPro" id="IPR001173">
    <property type="entry name" value="Glyco_trans_2-like"/>
</dbReference>
<keyword evidence="4" id="KW-1185">Reference proteome</keyword>
<keyword evidence="1" id="KW-0812">Transmembrane</keyword>
<comment type="caution">
    <text evidence="3">The sequence shown here is derived from an EMBL/GenBank/DDBJ whole genome shotgun (WGS) entry which is preliminary data.</text>
</comment>
<dbReference type="PANTHER" id="PTHR43179:SF7">
    <property type="entry name" value="RHAMNOSYLTRANSFERASE WBBL"/>
    <property type="match status" value="1"/>
</dbReference>
<keyword evidence="1" id="KW-0472">Membrane</keyword>
<dbReference type="PANTHER" id="PTHR43179">
    <property type="entry name" value="RHAMNOSYLTRANSFERASE WBBL"/>
    <property type="match status" value="1"/>
</dbReference>
<feature type="domain" description="Glycosyltransferase 2-like" evidence="2">
    <location>
        <begin position="11"/>
        <end position="162"/>
    </location>
</feature>
<dbReference type="Pfam" id="PF00535">
    <property type="entry name" value="Glycos_transf_2"/>
    <property type="match status" value="1"/>
</dbReference>
<dbReference type="Gene3D" id="3.90.550.10">
    <property type="entry name" value="Spore Coat Polysaccharide Biosynthesis Protein SpsA, Chain A"/>
    <property type="match status" value="1"/>
</dbReference>
<evidence type="ECO:0000259" key="2">
    <source>
        <dbReference type="Pfam" id="PF00535"/>
    </source>
</evidence>
<dbReference type="EMBL" id="BAABLD010000008">
    <property type="protein sequence ID" value="GAA5163735.1"/>
    <property type="molecule type" value="Genomic_DNA"/>
</dbReference>
<dbReference type="Proteomes" id="UP001500547">
    <property type="component" value="Unassembled WGS sequence"/>
</dbReference>
<name>A0ABP9QLB6_9RHOO</name>
<evidence type="ECO:0000313" key="3">
    <source>
        <dbReference type="EMBL" id="GAA5163735.1"/>
    </source>
</evidence>
<accession>A0ABP9QLB6</accession>
<evidence type="ECO:0000313" key="4">
    <source>
        <dbReference type="Proteomes" id="UP001500547"/>
    </source>
</evidence>
<organism evidence="3 4">
    <name type="scientific">Viridibacterium curvum</name>
    <dbReference type="NCBI Taxonomy" id="1101404"/>
    <lineage>
        <taxon>Bacteria</taxon>
        <taxon>Pseudomonadati</taxon>
        <taxon>Pseudomonadota</taxon>
        <taxon>Betaproteobacteria</taxon>
        <taxon>Rhodocyclales</taxon>
        <taxon>Rhodocyclaceae</taxon>
        <taxon>Viridibacterium</taxon>
    </lineage>
</organism>
<sequence>MTAPTPAERVSVLIVNYNAGAGLALCVRSTLSQADEVIVVDNASHDDSMQAIRELANEDARLVIIANSSNLGFARACNIAAAASHGDYLLFLNPDCVLAPDAVAGLVAAMQADTGAGMAGGLLLNADGTEQAGGRRLVPTPWRTFVRAFGLRSLADRYPRLFNGYDLHRQPLPKEPVAIEAISGACMMVRREAMCDVGLLDEGYFMHCEDLDWCMRFRQRGWRVLFVPSARVTHFKGVCSRARPVFVEWHKHCGMVRFYRRFFRHQYPGVLMWAVMLAVWLRFAAVSCVHLARKWFRIRPA</sequence>